<gene>
    <name evidence="4" type="ORF">SAMN06295970_11990</name>
</gene>
<dbReference type="Gene3D" id="3.40.190.10">
    <property type="entry name" value="Periplasmic binding protein-like II"/>
    <property type="match status" value="2"/>
</dbReference>
<dbReference type="InterPro" id="IPR001638">
    <property type="entry name" value="Solute-binding_3/MltF_N"/>
</dbReference>
<feature type="domain" description="Solute-binding protein family 3/N-terminal" evidence="3">
    <location>
        <begin position="37"/>
        <end position="273"/>
    </location>
</feature>
<dbReference type="RefSeq" id="WP_283444282.1">
    <property type="nucleotide sequence ID" value="NZ_FXUL01000019.1"/>
</dbReference>
<dbReference type="PANTHER" id="PTHR35936">
    <property type="entry name" value="MEMBRANE-BOUND LYTIC MUREIN TRANSGLYCOSYLASE F"/>
    <property type="match status" value="1"/>
</dbReference>
<organism evidence="4 5">
    <name type="scientific">Noviherbaspirillum suwonense</name>
    <dbReference type="NCBI Taxonomy" id="1224511"/>
    <lineage>
        <taxon>Bacteria</taxon>
        <taxon>Pseudomonadati</taxon>
        <taxon>Pseudomonadota</taxon>
        <taxon>Betaproteobacteria</taxon>
        <taxon>Burkholderiales</taxon>
        <taxon>Oxalobacteraceae</taxon>
        <taxon>Noviherbaspirillum</taxon>
    </lineage>
</organism>
<name>A0ABY1QKH1_9BURK</name>
<dbReference type="PANTHER" id="PTHR35936:SF17">
    <property type="entry name" value="ARGININE-BINDING EXTRACELLULAR PROTEIN ARTP"/>
    <property type="match status" value="1"/>
</dbReference>
<feature type="signal peptide" evidence="2">
    <location>
        <begin position="1"/>
        <end position="27"/>
    </location>
</feature>
<accession>A0ABY1QKH1</accession>
<sequence>MFFPLMHAAAALLLAAATLAMPVSAHADMAKVKQSGSLKVAVYKDMAPFSSEAGGIDVDIAEALAGKLGLKLALLPFPAGEELGDDLRNMVWKGHYLGYGPADLMMHVPVDRRLMAQQDKVEIFAPYYRETVRLVRSKEAVPRFDGLDSMLGKDIGVEKVSIAAVLLLGEGDGKFRDHVRIYPTAVDALRDLKAGKLAGVLAHRSEIESVVGADARFDLQQVHFQRLPAQGWAVGMAVRKDARDLAEALQKAAAELTASGEMARIFAKHGVQPVAP</sequence>
<keyword evidence="5" id="KW-1185">Reference proteome</keyword>
<evidence type="ECO:0000313" key="4">
    <source>
        <dbReference type="EMBL" id="SMP73484.1"/>
    </source>
</evidence>
<evidence type="ECO:0000259" key="3">
    <source>
        <dbReference type="SMART" id="SM00062"/>
    </source>
</evidence>
<dbReference type="EMBL" id="FXUL01000019">
    <property type="protein sequence ID" value="SMP73484.1"/>
    <property type="molecule type" value="Genomic_DNA"/>
</dbReference>
<evidence type="ECO:0000256" key="1">
    <source>
        <dbReference type="ARBA" id="ARBA00022729"/>
    </source>
</evidence>
<protein>
    <submittedName>
        <fullName evidence="4">Amino acid ABC transporter substrate-binding protein, PAAT family</fullName>
    </submittedName>
</protein>
<comment type="caution">
    <text evidence="4">The sequence shown here is derived from an EMBL/GenBank/DDBJ whole genome shotgun (WGS) entry which is preliminary data.</text>
</comment>
<keyword evidence="1 2" id="KW-0732">Signal</keyword>
<evidence type="ECO:0000313" key="5">
    <source>
        <dbReference type="Proteomes" id="UP001158049"/>
    </source>
</evidence>
<dbReference type="Proteomes" id="UP001158049">
    <property type="component" value="Unassembled WGS sequence"/>
</dbReference>
<proteinExistence type="predicted"/>
<evidence type="ECO:0000256" key="2">
    <source>
        <dbReference type="SAM" id="SignalP"/>
    </source>
</evidence>
<dbReference type="SMART" id="SM00062">
    <property type="entry name" value="PBPb"/>
    <property type="match status" value="1"/>
</dbReference>
<feature type="chain" id="PRO_5045503049" evidence="2">
    <location>
        <begin position="28"/>
        <end position="276"/>
    </location>
</feature>
<dbReference type="SUPFAM" id="SSF53850">
    <property type="entry name" value="Periplasmic binding protein-like II"/>
    <property type="match status" value="1"/>
</dbReference>
<reference evidence="4 5" key="1">
    <citation type="submission" date="2017-05" db="EMBL/GenBank/DDBJ databases">
        <authorList>
            <person name="Varghese N."/>
            <person name="Submissions S."/>
        </authorList>
    </citation>
    <scope>NUCLEOTIDE SEQUENCE [LARGE SCALE GENOMIC DNA]</scope>
    <source>
        <strain evidence="4 5">DSM 26001</strain>
    </source>
</reference>